<organism evidence="3 4">
    <name type="scientific">Coccomyxa subellipsoidea</name>
    <dbReference type="NCBI Taxonomy" id="248742"/>
    <lineage>
        <taxon>Eukaryota</taxon>
        <taxon>Viridiplantae</taxon>
        <taxon>Chlorophyta</taxon>
        <taxon>core chlorophytes</taxon>
        <taxon>Trebouxiophyceae</taxon>
        <taxon>Trebouxiophyceae incertae sedis</taxon>
        <taxon>Coccomyxaceae</taxon>
        <taxon>Coccomyxa</taxon>
    </lineage>
</organism>
<sequence length="896" mass="95451">MQPSKQTLKVPTGAANHKMAAASLTLQTPASQPELGWQQSTWSALAKKLSSGLHRQKAEDHLPLCKAFGVSSLEELQDVFNCMCLSEGVYKVVDFGVEKAAEILAAIIEGFPPGLVTLKRVEWSQPGAHHRCVIGEGEGALYVAFMGTKQRRDLVANAQVIQDPVWPEDAAALQDSASQVPAAHRGFLTRAQSVPIESLYEHACRQKKRLVLSGHSLGGAVAVLATLRLLRQLPRDAQPALRCNVFACPAIGNAALALYVKEMGWEHYFNNLLVPEDAVPRLLGGMQQQSMPAADMFNATVATQSRLASARSMLSRKLSFSRAAEPVAASATAATVGSAAAIARGRRKSTTAAGANEGISAHRQSGTGLDCWKNGPEGASFGTGKEDNVLSLGVRRDTGSEWDVVSASLDESGGGQDFEAGLGPMSRFTAVRQTAARAGRVVLGASAFGARMGAGLAGAGVRTAATIATTPFRVPFRAAQRRYFPIGRQLFLYPDTVSSSVPGSSEGSAHLLQAPKKPQLPDGNFDLLPLDERVLKQSALPSNEKLALVAGATPPGRARLPQPFIMHKMAFHRGRALGIIRNTLRSSLPRSDASDAPGETYVLNDAIFDDVLALKPPSAVWPRPSAIGAVSGNRGKASRGRKSRPPLLTPGLAPALRARSAEAWVEWALPGVKDVEQMMKDLGSLSDPARLTVARSGAGSATLAAAEQRWRWLLPWTWILGAWSGARERSDFVLDVTVRGAGLDTCSSVQVQALGEVWCRTVVIRKPAAESPARVNAALHPAAPDMLRTAALLLSWLSGGARWLLGAVDRQNATGTQRDLQVRVWVPAAVMRRAQALMVQGTGPASSGLSVVLRSDFYESTVPLQIHAGGSVVFSDLQLAWRAFLDWGRRNLEGGL</sequence>
<dbReference type="SUPFAM" id="SSF53474">
    <property type="entry name" value="alpha/beta-Hydrolases"/>
    <property type="match status" value="1"/>
</dbReference>
<name>A0ABR2YDQ6_9CHLO</name>
<dbReference type="CDD" id="cd00519">
    <property type="entry name" value="Lipase_3"/>
    <property type="match status" value="1"/>
</dbReference>
<gene>
    <name evidence="3" type="ORF">WJX75_003657</name>
</gene>
<dbReference type="PANTHER" id="PTHR47523">
    <property type="entry name" value="F21O3.11 PROTEIN"/>
    <property type="match status" value="1"/>
</dbReference>
<dbReference type="InterPro" id="IPR029058">
    <property type="entry name" value="AB_hydrolase_fold"/>
</dbReference>
<accession>A0ABR2YDQ6</accession>
<evidence type="ECO:0000313" key="4">
    <source>
        <dbReference type="Proteomes" id="UP001491310"/>
    </source>
</evidence>
<dbReference type="InterPro" id="IPR002921">
    <property type="entry name" value="Fungal_lipase-type"/>
</dbReference>
<keyword evidence="4" id="KW-1185">Reference proteome</keyword>
<dbReference type="Proteomes" id="UP001491310">
    <property type="component" value="Unassembled WGS sequence"/>
</dbReference>
<dbReference type="Gene3D" id="3.40.50.1820">
    <property type="entry name" value="alpha/beta hydrolase"/>
    <property type="match status" value="1"/>
</dbReference>
<proteinExistence type="predicted"/>
<evidence type="ECO:0000256" key="1">
    <source>
        <dbReference type="SAM" id="MobiDB-lite"/>
    </source>
</evidence>
<protein>
    <recommendedName>
        <fullName evidence="2">Fungal lipase-type domain-containing protein</fullName>
    </recommendedName>
</protein>
<evidence type="ECO:0000313" key="3">
    <source>
        <dbReference type="EMBL" id="KAK9903354.1"/>
    </source>
</evidence>
<dbReference type="Pfam" id="PF01764">
    <property type="entry name" value="Lipase_3"/>
    <property type="match status" value="1"/>
</dbReference>
<feature type="domain" description="Fungal lipase-type" evidence="2">
    <location>
        <begin position="142"/>
        <end position="282"/>
    </location>
</feature>
<reference evidence="3 4" key="1">
    <citation type="journal article" date="2024" name="Nat. Commun.">
        <title>Phylogenomics reveals the evolutionary origins of lichenization in chlorophyte algae.</title>
        <authorList>
            <person name="Puginier C."/>
            <person name="Libourel C."/>
            <person name="Otte J."/>
            <person name="Skaloud P."/>
            <person name="Haon M."/>
            <person name="Grisel S."/>
            <person name="Petersen M."/>
            <person name="Berrin J.G."/>
            <person name="Delaux P.M."/>
            <person name="Dal Grande F."/>
            <person name="Keller J."/>
        </authorList>
    </citation>
    <scope>NUCLEOTIDE SEQUENCE [LARGE SCALE GENOMIC DNA]</scope>
    <source>
        <strain evidence="3 4">SAG 216-7</strain>
    </source>
</reference>
<evidence type="ECO:0000259" key="2">
    <source>
        <dbReference type="Pfam" id="PF01764"/>
    </source>
</evidence>
<dbReference type="EMBL" id="JALJOT010000014">
    <property type="protein sequence ID" value="KAK9903354.1"/>
    <property type="molecule type" value="Genomic_DNA"/>
</dbReference>
<dbReference type="PANTHER" id="PTHR47523:SF1">
    <property type="entry name" value="F21O3.11 PROTEIN"/>
    <property type="match status" value="1"/>
</dbReference>
<comment type="caution">
    <text evidence="3">The sequence shown here is derived from an EMBL/GenBank/DDBJ whole genome shotgun (WGS) entry which is preliminary data.</text>
</comment>
<feature type="region of interest" description="Disordered" evidence="1">
    <location>
        <begin position="626"/>
        <end position="649"/>
    </location>
</feature>